<dbReference type="AlphaFoldDB" id="A0A8S3FJC0"/>
<sequence>MEATVDGVVSSSLYDNPSTSNTSLLYLNVI</sequence>
<evidence type="ECO:0000313" key="2">
    <source>
        <dbReference type="EMBL" id="CAF5122827.1"/>
    </source>
</evidence>
<protein>
    <submittedName>
        <fullName evidence="2">Uncharacterized protein</fullName>
    </submittedName>
</protein>
<organism evidence="2 3">
    <name type="scientific">Rotaria magnacalcarata</name>
    <dbReference type="NCBI Taxonomy" id="392030"/>
    <lineage>
        <taxon>Eukaryota</taxon>
        <taxon>Metazoa</taxon>
        <taxon>Spiralia</taxon>
        <taxon>Gnathifera</taxon>
        <taxon>Rotifera</taxon>
        <taxon>Eurotatoria</taxon>
        <taxon>Bdelloidea</taxon>
        <taxon>Philodinida</taxon>
        <taxon>Philodinidae</taxon>
        <taxon>Rotaria</taxon>
    </lineage>
</organism>
<dbReference type="Proteomes" id="UP000676336">
    <property type="component" value="Unassembled WGS sequence"/>
</dbReference>
<evidence type="ECO:0000313" key="3">
    <source>
        <dbReference type="Proteomes" id="UP000676336"/>
    </source>
</evidence>
<dbReference type="EMBL" id="CAJOBI010261600">
    <property type="protein sequence ID" value="CAF5122827.1"/>
    <property type="molecule type" value="Genomic_DNA"/>
</dbReference>
<accession>A0A8S3FJC0</accession>
<feature type="non-terminal residue" evidence="2">
    <location>
        <position position="30"/>
    </location>
</feature>
<reference evidence="2" key="1">
    <citation type="submission" date="2021-02" db="EMBL/GenBank/DDBJ databases">
        <authorList>
            <person name="Nowell W R."/>
        </authorList>
    </citation>
    <scope>NUCLEOTIDE SEQUENCE</scope>
</reference>
<proteinExistence type="predicted"/>
<gene>
    <name evidence="2" type="ORF">SMN809_LOCUS62604</name>
</gene>
<comment type="caution">
    <text evidence="2">The sequence shown here is derived from an EMBL/GenBank/DDBJ whole genome shotgun (WGS) entry which is preliminary data.</text>
</comment>
<feature type="region of interest" description="Disordered" evidence="1">
    <location>
        <begin position="1"/>
        <end position="20"/>
    </location>
</feature>
<name>A0A8S3FJC0_9BILA</name>
<evidence type="ECO:0000256" key="1">
    <source>
        <dbReference type="SAM" id="MobiDB-lite"/>
    </source>
</evidence>
<feature type="compositionally biased region" description="Polar residues" evidence="1">
    <location>
        <begin position="9"/>
        <end position="20"/>
    </location>
</feature>